<feature type="domain" description="FtsK" evidence="11">
    <location>
        <begin position="405"/>
        <end position="605"/>
    </location>
</feature>
<keyword evidence="13" id="KW-1185">Reference proteome</keyword>
<dbReference type="Pfam" id="PF01580">
    <property type="entry name" value="FtsK_SpoIIIE"/>
    <property type="match status" value="2"/>
</dbReference>
<gene>
    <name evidence="12" type="primary">eccCa</name>
    <name evidence="12" type="ORF">L1O03_01995</name>
</gene>
<keyword evidence="6 9" id="KW-0067">ATP-binding</keyword>
<proteinExistence type="predicted"/>
<evidence type="ECO:0000256" key="1">
    <source>
        <dbReference type="ARBA" id="ARBA00004651"/>
    </source>
</evidence>
<reference evidence="12" key="1">
    <citation type="submission" date="2022-01" db="EMBL/GenBank/DDBJ databases">
        <title>Corynebacterium sp. nov isolated from isolated from the feces of the greater white-fronted geese (Anser albifrons) at Poyang Lake, PR China.</title>
        <authorList>
            <person name="Liu Q."/>
        </authorList>
    </citation>
    <scope>NUCLEOTIDE SEQUENCE</scope>
    <source>
        <strain evidence="12">JCM 32435</strain>
    </source>
</reference>
<evidence type="ECO:0000256" key="7">
    <source>
        <dbReference type="ARBA" id="ARBA00022989"/>
    </source>
</evidence>
<keyword evidence="4" id="KW-0677">Repeat</keyword>
<feature type="transmembrane region" description="Helical" evidence="10">
    <location>
        <begin position="43"/>
        <end position="63"/>
    </location>
</feature>
<evidence type="ECO:0000259" key="11">
    <source>
        <dbReference type="PROSITE" id="PS50901"/>
    </source>
</evidence>
<evidence type="ECO:0000256" key="2">
    <source>
        <dbReference type="ARBA" id="ARBA00022475"/>
    </source>
</evidence>
<accession>A0A9X1QQG1</accession>
<dbReference type="EMBL" id="JAKGSI010000001">
    <property type="protein sequence ID" value="MCF4005948.1"/>
    <property type="molecule type" value="Genomic_DNA"/>
</dbReference>
<evidence type="ECO:0000313" key="13">
    <source>
        <dbReference type="Proteomes" id="UP001139336"/>
    </source>
</evidence>
<dbReference type="Gene3D" id="3.40.50.300">
    <property type="entry name" value="P-loop containing nucleotide triphosphate hydrolases"/>
    <property type="match status" value="3"/>
</dbReference>
<evidence type="ECO:0000256" key="8">
    <source>
        <dbReference type="ARBA" id="ARBA00023136"/>
    </source>
</evidence>
<evidence type="ECO:0000313" key="12">
    <source>
        <dbReference type="EMBL" id="MCF4005948.1"/>
    </source>
</evidence>
<dbReference type="GO" id="GO:0016887">
    <property type="term" value="F:ATP hydrolysis activity"/>
    <property type="evidence" value="ECO:0007669"/>
    <property type="project" value="InterPro"/>
</dbReference>
<dbReference type="Proteomes" id="UP001139336">
    <property type="component" value="Unassembled WGS sequence"/>
</dbReference>
<dbReference type="InterPro" id="IPR003593">
    <property type="entry name" value="AAA+_ATPase"/>
</dbReference>
<dbReference type="SUPFAM" id="SSF52540">
    <property type="entry name" value="P-loop containing nucleoside triphosphate hydrolases"/>
    <property type="match status" value="3"/>
</dbReference>
<dbReference type="SMART" id="SM00382">
    <property type="entry name" value="AAA"/>
    <property type="match status" value="3"/>
</dbReference>
<keyword evidence="8 10" id="KW-0472">Membrane</keyword>
<dbReference type="NCBIfam" id="TIGR03924">
    <property type="entry name" value="T7SS_EccC_a"/>
    <property type="match status" value="1"/>
</dbReference>
<comment type="subcellular location">
    <subcellularLocation>
        <location evidence="1">Cell membrane</location>
        <topology evidence="1">Multi-pass membrane protein</topology>
    </subcellularLocation>
</comment>
<feature type="domain" description="FtsK" evidence="11">
    <location>
        <begin position="997"/>
        <end position="1177"/>
    </location>
</feature>
<protein>
    <submittedName>
        <fullName evidence="12">Type VII secretion protein EccCa</fullName>
    </submittedName>
</protein>
<feature type="domain" description="FtsK" evidence="11">
    <location>
        <begin position="748"/>
        <end position="916"/>
    </location>
</feature>
<evidence type="ECO:0000256" key="10">
    <source>
        <dbReference type="SAM" id="Phobius"/>
    </source>
</evidence>
<keyword evidence="3 10" id="KW-0812">Transmembrane</keyword>
<feature type="binding site" evidence="9">
    <location>
        <begin position="428"/>
        <end position="435"/>
    </location>
    <ligand>
        <name>ATP</name>
        <dbReference type="ChEBI" id="CHEBI:30616"/>
    </ligand>
</feature>
<dbReference type="PANTHER" id="PTHR22683">
    <property type="entry name" value="SPORULATION PROTEIN RELATED"/>
    <property type="match status" value="1"/>
</dbReference>
<dbReference type="PROSITE" id="PS50901">
    <property type="entry name" value="FTSK"/>
    <property type="match status" value="3"/>
</dbReference>
<comment type="caution">
    <text evidence="12">The sequence shown here is derived from an EMBL/GenBank/DDBJ whole genome shotgun (WGS) entry which is preliminary data.</text>
</comment>
<dbReference type="InterPro" id="IPR049945">
    <property type="entry name" value="AAA_22"/>
</dbReference>
<organism evidence="12 13">
    <name type="scientific">Corynebacterium uropygiale</name>
    <dbReference type="NCBI Taxonomy" id="1775911"/>
    <lineage>
        <taxon>Bacteria</taxon>
        <taxon>Bacillati</taxon>
        <taxon>Actinomycetota</taxon>
        <taxon>Actinomycetes</taxon>
        <taxon>Mycobacteriales</taxon>
        <taxon>Corynebacteriaceae</taxon>
        <taxon>Corynebacterium</taxon>
    </lineage>
</organism>
<evidence type="ECO:0000256" key="6">
    <source>
        <dbReference type="ARBA" id="ARBA00022840"/>
    </source>
</evidence>
<dbReference type="GO" id="GO:0005886">
    <property type="term" value="C:plasma membrane"/>
    <property type="evidence" value="ECO:0007669"/>
    <property type="project" value="UniProtKB-SubCell"/>
</dbReference>
<evidence type="ECO:0000256" key="9">
    <source>
        <dbReference type="PROSITE-ProRule" id="PRU00289"/>
    </source>
</evidence>
<keyword evidence="2" id="KW-1003">Cell membrane</keyword>
<evidence type="ECO:0000256" key="3">
    <source>
        <dbReference type="ARBA" id="ARBA00022692"/>
    </source>
</evidence>
<dbReference type="InterPro" id="IPR050206">
    <property type="entry name" value="FtsK/SpoIIIE/SftA"/>
</dbReference>
<evidence type="ECO:0000256" key="4">
    <source>
        <dbReference type="ARBA" id="ARBA00022737"/>
    </source>
</evidence>
<name>A0A9X1QQG1_9CORY</name>
<dbReference type="InterPro" id="IPR002543">
    <property type="entry name" value="FtsK_dom"/>
</dbReference>
<sequence length="1214" mass="131855">MSTIVPAMTMADREAVPPVPHGTIDVEAVPGAKKGQKIPLMRIIVPVIMVAAMVGMVLMLFLGQGTVHPMMLLFPIMMVASLFMSMSSGSGTDIDETRRTYLRHLGSLRERALSNAREQRRNSTHRHPHPADLRGMVGSRRMWERAPGDPDVLELRLGVGTMELCTPIEVKDPGAAEDLDPVCAVSLRHTLNAVGMVGDMPIALQLQAFGYVGLCGPCADDVARSLIAQILFHHGPECVGIHVVGTGWEWLKWVPHRRDEQRAQHRILLVDRVDLSETDDVLAENSWDCVISIGCRPGTYLRSCCEDEGLLLLCGETLAVLTEDGQEDIGRPDRLDRRAAVDLARRMSPYERPSARSRESAPGDAHTGLLGLLGIADLAKVDMDTLWEPRGQANLAIPFGIDDGGAPVILDIKESAKGGMGPHGLCIGATGSGKSETLRTLVVSLVATHSPREVNLVLVDFKGGATFLGLERLPHTSAVITNLEEESILVERMHDAISGELHRRQEVLRRAGNFANVSEYNAACSEREDLEPMPALFIVVDEFSELLGQHPDFADLFVAVGRVGRSLHVHLLLASQRLEEGKLRGLDSHLSYRLGLKTFSAAESRQVLGVPDAHQLPASPGAGFLRSDADQLTRFQASYVSGPVPRRVYRRSEGTAMVRPFRSWEDIRLAQGEISEAEEIILDESTTVLDAVVDKAVEAAARRGERAHQMWLPPLPARMDLASIAGATGDYAGWAAPLGIIDRPYQQRQDVFLLSLDEAGGHCALCGGPRSGKSTALASMAVSFAVHHGPDELAIYVLDCGGALGFLSHLPQVAGIAGRDEEERLRRIIDELMNRVDGAEDIQPGRTILLLIDGWHTIHEEYEDLVEPITRLAADGPAAGIHLCISTPRWGLLRPAIRDLLHHRIELRMSDPLDSIIDRQAQARVPLQPGRGITPDAEQLLIAACAAQDAAHVANVWEKAGQSRVPALAMLPDVLHRSALPAASPEGLPLGIGGPRLDVLQWNPQRDPHLLCVGSQGSGKSTVLRSIAEGFAELGRERVRLVLIDHRRSHLGALPEEMLAAYSASSATTAQVLRDVVTTVTSRLPGPEVTAEQLKARDWWEGPEIVVIIDDADLVSDADLHPLIALLPHARDVGLHMVVARKSGGIGRALYAAFFAALKDQLPALVLLDADKEEGPILGVKPTRQPVGRAAWQCRTQMWPTCRMSTSTTGENDD</sequence>
<dbReference type="GO" id="GO:0003677">
    <property type="term" value="F:DNA binding"/>
    <property type="evidence" value="ECO:0007669"/>
    <property type="project" value="InterPro"/>
</dbReference>
<feature type="binding site" evidence="9">
    <location>
        <begin position="767"/>
        <end position="774"/>
    </location>
    <ligand>
        <name>ATP</name>
        <dbReference type="ChEBI" id="CHEBI:30616"/>
    </ligand>
</feature>
<feature type="binding site" evidence="9">
    <location>
        <begin position="1014"/>
        <end position="1021"/>
    </location>
    <ligand>
        <name>ATP</name>
        <dbReference type="ChEBI" id="CHEBI:30616"/>
    </ligand>
</feature>
<dbReference type="GO" id="GO:0005524">
    <property type="term" value="F:ATP binding"/>
    <property type="evidence" value="ECO:0007669"/>
    <property type="project" value="UniProtKB-UniRule"/>
</dbReference>
<dbReference type="AlphaFoldDB" id="A0A9X1QQG1"/>
<dbReference type="Pfam" id="PF13401">
    <property type="entry name" value="AAA_22"/>
    <property type="match status" value="1"/>
</dbReference>
<dbReference type="InterPro" id="IPR023837">
    <property type="entry name" value="EccCb-like_Actinobacteria"/>
</dbReference>
<keyword evidence="5 9" id="KW-0547">Nucleotide-binding</keyword>
<dbReference type="NCBIfam" id="TIGR03925">
    <property type="entry name" value="T7SS_EccC_b"/>
    <property type="match status" value="1"/>
</dbReference>
<evidence type="ECO:0000256" key="5">
    <source>
        <dbReference type="ARBA" id="ARBA00022741"/>
    </source>
</evidence>
<dbReference type="InterPro" id="IPR023836">
    <property type="entry name" value="EccCa-like_Actinobacteria"/>
</dbReference>
<dbReference type="InterPro" id="IPR027417">
    <property type="entry name" value="P-loop_NTPase"/>
</dbReference>
<dbReference type="PANTHER" id="PTHR22683:SF1">
    <property type="entry name" value="TYPE VII SECRETION SYSTEM PROTEIN ESSC"/>
    <property type="match status" value="1"/>
</dbReference>
<dbReference type="RefSeq" id="WP_236117735.1">
    <property type="nucleotide sequence ID" value="NZ_JAKGSI010000001.1"/>
</dbReference>
<keyword evidence="7 10" id="KW-1133">Transmembrane helix</keyword>